<dbReference type="InterPro" id="IPR015424">
    <property type="entry name" value="PyrdxlP-dep_Trfase"/>
</dbReference>
<dbReference type="Gene3D" id="3.40.640.10">
    <property type="entry name" value="Type I PLP-dependent aspartate aminotransferase-like (Major domain)"/>
    <property type="match status" value="1"/>
</dbReference>
<dbReference type="PANTHER" id="PTHR21152:SF40">
    <property type="entry name" value="ALANINE--GLYOXYLATE AMINOTRANSFERASE"/>
    <property type="match status" value="1"/>
</dbReference>
<dbReference type="Proteomes" id="UP001139722">
    <property type="component" value="Unassembled WGS sequence"/>
</dbReference>
<sequence length="373" mass="39660">MGIDAFVDGFSEEPGYLDYGRFGPLSKAAAEEGNALTHVLERVRHGGLGVFAEQDARVRQAASTLTGFPSDQIVFTPNTTSGLMHAMFGLTGSVLLSPDEFPSVPIAAVRAQEALHTVQPVWLETDHGKVTPGQIREQIESGAVAVAVSLVDSRTGYLCDIEGIRQVIGDRLLIVDAIQGFGVVDAPWQAADVVVTGGQKWCRSGWGTGFMALSERALDRLTPVFSGYSGTEEDEPWGFVPPPAQSARAFRITNPDPIAQSRFAAGMEEVAEVGVSAVNAAVAENVSRIVELADEFAFAVVSSRNEHERAGIVVIEPPEESQVTLLTAALHNHGVTATTRLGQVRLSAHAGTGTETLEMLRAAFISFGTVATY</sequence>
<dbReference type="AlphaFoldDB" id="A0A9X2KD94"/>
<comment type="caution">
    <text evidence="4">The sequence shown here is derived from an EMBL/GenBank/DDBJ whole genome shotgun (WGS) entry which is preliminary data.</text>
</comment>
<dbReference type="GO" id="GO:0019265">
    <property type="term" value="P:glycine biosynthetic process, by transamination of glyoxylate"/>
    <property type="evidence" value="ECO:0007669"/>
    <property type="project" value="TreeGrafter"/>
</dbReference>
<dbReference type="SUPFAM" id="SSF53383">
    <property type="entry name" value="PLP-dependent transferases"/>
    <property type="match status" value="1"/>
</dbReference>
<evidence type="ECO:0000313" key="5">
    <source>
        <dbReference type="Proteomes" id="UP001139722"/>
    </source>
</evidence>
<dbReference type="PANTHER" id="PTHR21152">
    <property type="entry name" value="AMINOTRANSFERASE CLASS V"/>
    <property type="match status" value="1"/>
</dbReference>
<feature type="domain" description="Aminotransferase class V" evidence="3">
    <location>
        <begin position="57"/>
        <end position="343"/>
    </location>
</feature>
<comment type="cofactor">
    <cofactor evidence="1">
        <name>pyridoxal 5'-phosphate</name>
        <dbReference type="ChEBI" id="CHEBI:597326"/>
    </cofactor>
</comment>
<proteinExistence type="predicted"/>
<keyword evidence="4" id="KW-0456">Lyase</keyword>
<dbReference type="InterPro" id="IPR015422">
    <property type="entry name" value="PyrdxlP-dep_Trfase_small"/>
</dbReference>
<dbReference type="InterPro" id="IPR000192">
    <property type="entry name" value="Aminotrans_V_dom"/>
</dbReference>
<keyword evidence="2" id="KW-0663">Pyridoxal phosphate</keyword>
<dbReference type="Gene3D" id="3.90.1150.10">
    <property type="entry name" value="Aspartate Aminotransferase, domain 1"/>
    <property type="match status" value="1"/>
</dbReference>
<dbReference type="EMBL" id="JAMZDY010000001">
    <property type="protein sequence ID" value="MCP2372459.1"/>
    <property type="molecule type" value="Genomic_DNA"/>
</dbReference>
<protein>
    <submittedName>
        <fullName evidence="4">Selenocysteine lyase/cysteine desulfurase</fullName>
    </submittedName>
</protein>
<accession>A0A9X2KD94</accession>
<evidence type="ECO:0000313" key="4">
    <source>
        <dbReference type="EMBL" id="MCP2372459.1"/>
    </source>
</evidence>
<dbReference type="Pfam" id="PF00266">
    <property type="entry name" value="Aminotran_5"/>
    <property type="match status" value="1"/>
</dbReference>
<dbReference type="GO" id="GO:0016829">
    <property type="term" value="F:lyase activity"/>
    <property type="evidence" value="ECO:0007669"/>
    <property type="project" value="UniProtKB-KW"/>
</dbReference>
<dbReference type="RefSeq" id="WP_156997463.1">
    <property type="nucleotide sequence ID" value="NZ_BAAANU010000001.1"/>
</dbReference>
<organism evidence="4 5">
    <name type="scientific">Agromyces terreus</name>
    <dbReference type="NCBI Taxonomy" id="424795"/>
    <lineage>
        <taxon>Bacteria</taxon>
        <taxon>Bacillati</taxon>
        <taxon>Actinomycetota</taxon>
        <taxon>Actinomycetes</taxon>
        <taxon>Micrococcales</taxon>
        <taxon>Microbacteriaceae</taxon>
        <taxon>Agromyces</taxon>
    </lineage>
</organism>
<evidence type="ECO:0000259" key="3">
    <source>
        <dbReference type="Pfam" id="PF00266"/>
    </source>
</evidence>
<gene>
    <name evidence="4" type="ORF">BJ978_003135</name>
</gene>
<keyword evidence="5" id="KW-1185">Reference proteome</keyword>
<reference evidence="4" key="1">
    <citation type="submission" date="2022-06" db="EMBL/GenBank/DDBJ databases">
        <title>Sequencing the genomes of 1000 actinobacteria strains.</title>
        <authorList>
            <person name="Klenk H.-P."/>
        </authorList>
    </citation>
    <scope>NUCLEOTIDE SEQUENCE</scope>
    <source>
        <strain evidence="4">DSM 22016</strain>
    </source>
</reference>
<evidence type="ECO:0000256" key="1">
    <source>
        <dbReference type="ARBA" id="ARBA00001933"/>
    </source>
</evidence>
<dbReference type="GO" id="GO:0008453">
    <property type="term" value="F:alanine-glyoxylate transaminase activity"/>
    <property type="evidence" value="ECO:0007669"/>
    <property type="project" value="TreeGrafter"/>
</dbReference>
<dbReference type="GO" id="GO:0004760">
    <property type="term" value="F:L-serine-pyruvate transaminase activity"/>
    <property type="evidence" value="ECO:0007669"/>
    <property type="project" value="TreeGrafter"/>
</dbReference>
<dbReference type="OrthoDB" id="4743071at2"/>
<name>A0A9X2KD94_9MICO</name>
<dbReference type="InterPro" id="IPR015421">
    <property type="entry name" value="PyrdxlP-dep_Trfase_major"/>
</dbReference>
<evidence type="ECO:0000256" key="2">
    <source>
        <dbReference type="ARBA" id="ARBA00022898"/>
    </source>
</evidence>